<evidence type="ECO:0000313" key="2">
    <source>
        <dbReference type="EMBL" id="CEK53868.1"/>
    </source>
</evidence>
<proteinExistence type="predicted"/>
<evidence type="ECO:0000256" key="1">
    <source>
        <dbReference type="SAM" id="MobiDB-lite"/>
    </source>
</evidence>
<feature type="compositionally biased region" description="Polar residues" evidence="1">
    <location>
        <begin position="60"/>
        <end position="72"/>
    </location>
</feature>
<protein>
    <submittedName>
        <fullName evidence="2">Uncharacterized protein</fullName>
    </submittedName>
</protein>
<feature type="compositionally biased region" description="Acidic residues" evidence="1">
    <location>
        <begin position="74"/>
        <end position="84"/>
    </location>
</feature>
<reference evidence="2" key="1">
    <citation type="submission" date="2014-12" db="EMBL/GenBank/DDBJ databases">
        <title>Insight into the proteome of Arion vulgaris.</title>
        <authorList>
            <person name="Aradska J."/>
            <person name="Bulat T."/>
            <person name="Smidak R."/>
            <person name="Sarate P."/>
            <person name="Gangsoo J."/>
            <person name="Sialana F."/>
            <person name="Bilban M."/>
            <person name="Lubec G."/>
        </authorList>
    </citation>
    <scope>NUCLEOTIDE SEQUENCE</scope>
    <source>
        <tissue evidence="2">Skin</tissue>
    </source>
</reference>
<feature type="region of interest" description="Disordered" evidence="1">
    <location>
        <begin position="1"/>
        <end position="84"/>
    </location>
</feature>
<name>A0A0B6YCL3_9EUPU</name>
<feature type="compositionally biased region" description="Polar residues" evidence="1">
    <location>
        <begin position="13"/>
        <end position="48"/>
    </location>
</feature>
<dbReference type="EMBL" id="HACG01007003">
    <property type="protein sequence ID" value="CEK53868.1"/>
    <property type="molecule type" value="Transcribed_RNA"/>
</dbReference>
<feature type="compositionally biased region" description="Gly residues" evidence="1">
    <location>
        <begin position="1"/>
        <end position="10"/>
    </location>
</feature>
<gene>
    <name evidence="2" type="primary">ORF21433</name>
</gene>
<organism evidence="2">
    <name type="scientific">Arion vulgaris</name>
    <dbReference type="NCBI Taxonomy" id="1028688"/>
    <lineage>
        <taxon>Eukaryota</taxon>
        <taxon>Metazoa</taxon>
        <taxon>Spiralia</taxon>
        <taxon>Lophotrochozoa</taxon>
        <taxon>Mollusca</taxon>
        <taxon>Gastropoda</taxon>
        <taxon>Heterobranchia</taxon>
        <taxon>Euthyneura</taxon>
        <taxon>Panpulmonata</taxon>
        <taxon>Eupulmonata</taxon>
        <taxon>Stylommatophora</taxon>
        <taxon>Helicina</taxon>
        <taxon>Arionoidea</taxon>
        <taxon>Arionidae</taxon>
        <taxon>Arion</taxon>
    </lineage>
</organism>
<accession>A0A0B6YCL3</accession>
<feature type="non-terminal residue" evidence="2">
    <location>
        <position position="1"/>
    </location>
</feature>
<dbReference type="AlphaFoldDB" id="A0A0B6YCL3"/>
<sequence>AAFGHGGPLRGGHSSSENAGTRAPNTRQNSTSCDSHASSDATQRNRSSVRSEDLLDPNSAWRSGGSTRQNTFSDDLEEEEDSDL</sequence>
<feature type="non-terminal residue" evidence="2">
    <location>
        <position position="84"/>
    </location>
</feature>